<evidence type="ECO:0000313" key="8">
    <source>
        <dbReference type="EMBL" id="CAF9909555.1"/>
    </source>
</evidence>
<feature type="transmembrane region" description="Helical" evidence="6">
    <location>
        <begin position="201"/>
        <end position="221"/>
    </location>
</feature>
<evidence type="ECO:0000256" key="3">
    <source>
        <dbReference type="ARBA" id="ARBA00022692"/>
    </source>
</evidence>
<dbReference type="GO" id="GO:0022857">
    <property type="term" value="F:transmembrane transporter activity"/>
    <property type="evidence" value="ECO:0007669"/>
    <property type="project" value="InterPro"/>
</dbReference>
<evidence type="ECO:0000256" key="4">
    <source>
        <dbReference type="ARBA" id="ARBA00022989"/>
    </source>
</evidence>
<feature type="domain" description="Major facilitator superfamily (MFS) profile" evidence="7">
    <location>
        <begin position="164"/>
        <end position="371"/>
    </location>
</feature>
<gene>
    <name evidence="8" type="ORF">HETSPECPRED_009457</name>
</gene>
<evidence type="ECO:0000256" key="6">
    <source>
        <dbReference type="SAM" id="Phobius"/>
    </source>
</evidence>
<feature type="transmembrane region" description="Helical" evidence="6">
    <location>
        <begin position="5"/>
        <end position="25"/>
    </location>
</feature>
<evidence type="ECO:0000256" key="5">
    <source>
        <dbReference type="ARBA" id="ARBA00023136"/>
    </source>
</evidence>
<keyword evidence="5 6" id="KW-0472">Membrane</keyword>
<reference evidence="8" key="1">
    <citation type="submission" date="2021-03" db="EMBL/GenBank/DDBJ databases">
        <authorList>
            <person name="Tagirdzhanova G."/>
        </authorList>
    </citation>
    <scope>NUCLEOTIDE SEQUENCE</scope>
</reference>
<accession>A0A8H3EPX1</accession>
<dbReference type="Pfam" id="PF07690">
    <property type="entry name" value="MFS_1"/>
    <property type="match status" value="1"/>
</dbReference>
<evidence type="ECO:0000256" key="2">
    <source>
        <dbReference type="ARBA" id="ARBA00022448"/>
    </source>
</evidence>
<dbReference type="SUPFAM" id="SSF103473">
    <property type="entry name" value="MFS general substrate transporter"/>
    <property type="match status" value="1"/>
</dbReference>
<feature type="transmembrane region" description="Helical" evidence="6">
    <location>
        <begin position="305"/>
        <end position="327"/>
    </location>
</feature>
<feature type="transmembrane region" description="Helical" evidence="6">
    <location>
        <begin position="254"/>
        <end position="274"/>
    </location>
</feature>
<dbReference type="InterPro" id="IPR050930">
    <property type="entry name" value="MFS_Vesicular_Transporter"/>
</dbReference>
<dbReference type="PANTHER" id="PTHR23506">
    <property type="entry name" value="GH10249P"/>
    <property type="match status" value="1"/>
</dbReference>
<protein>
    <recommendedName>
        <fullName evidence="7">Major facilitator superfamily (MFS) profile domain-containing protein</fullName>
    </recommendedName>
</protein>
<keyword evidence="2" id="KW-0813">Transport</keyword>
<comment type="caution">
    <text evidence="8">The sequence shown here is derived from an EMBL/GenBank/DDBJ whole genome shotgun (WGS) entry which is preliminary data.</text>
</comment>
<dbReference type="Proteomes" id="UP000664521">
    <property type="component" value="Unassembled WGS sequence"/>
</dbReference>
<feature type="transmembrane region" description="Helical" evidence="6">
    <location>
        <begin position="333"/>
        <end position="354"/>
    </location>
</feature>
<dbReference type="AlphaFoldDB" id="A0A8H3EPX1"/>
<proteinExistence type="predicted"/>
<dbReference type="InterPro" id="IPR011701">
    <property type="entry name" value="MFS"/>
</dbReference>
<feature type="transmembrane region" description="Helical" evidence="6">
    <location>
        <begin position="31"/>
        <end position="51"/>
    </location>
</feature>
<evidence type="ECO:0000313" key="9">
    <source>
        <dbReference type="Proteomes" id="UP000664521"/>
    </source>
</evidence>
<keyword evidence="3 6" id="KW-0812">Transmembrane</keyword>
<sequence>MKMGFIFSGMTGGILCAPFISGIVYAKAGYYPVYAMVIAVLVADLFLRCFIIEKGTAVLWDEHEPEAPSSPEPAEREVRKPLEPLRKHQAPSSEDNFVAHDHLQKPFGSDPEDCPSIVSTSLWQSTDPQPDALSYTHSVAASLSPRSWFMRRFPSTAVILGSRRLMTAVFGVFVYMTVTASFDGILALFVKRTFNFDSFGAGMIFLALSTPALFGTVYGALSDFYGPRNLALIGFIIAALGLALAVVISHDSTAQIAGLSIILIIIGIGVELILTPVSADMFYEADNLEESYPTTFGEAGPYAQVYSLLCVALGLATAFGPVWSGFMYEITNWGFTMLPLVMMCVVGSIPVYLYTGGRQERAIALADDNDA</sequence>
<organism evidence="8 9">
    <name type="scientific">Heterodermia speciosa</name>
    <dbReference type="NCBI Taxonomy" id="116794"/>
    <lineage>
        <taxon>Eukaryota</taxon>
        <taxon>Fungi</taxon>
        <taxon>Dikarya</taxon>
        <taxon>Ascomycota</taxon>
        <taxon>Pezizomycotina</taxon>
        <taxon>Lecanoromycetes</taxon>
        <taxon>OSLEUM clade</taxon>
        <taxon>Lecanoromycetidae</taxon>
        <taxon>Caliciales</taxon>
        <taxon>Physciaceae</taxon>
        <taxon>Heterodermia</taxon>
    </lineage>
</organism>
<evidence type="ECO:0000256" key="1">
    <source>
        <dbReference type="ARBA" id="ARBA00004141"/>
    </source>
</evidence>
<dbReference type="GO" id="GO:0016020">
    <property type="term" value="C:membrane"/>
    <property type="evidence" value="ECO:0007669"/>
    <property type="project" value="UniProtKB-SubCell"/>
</dbReference>
<keyword evidence="9" id="KW-1185">Reference proteome</keyword>
<dbReference type="OrthoDB" id="5086884at2759"/>
<feature type="transmembrane region" description="Helical" evidence="6">
    <location>
        <begin position="230"/>
        <end position="248"/>
    </location>
</feature>
<dbReference type="InterPro" id="IPR036259">
    <property type="entry name" value="MFS_trans_sf"/>
</dbReference>
<evidence type="ECO:0000259" key="7">
    <source>
        <dbReference type="PROSITE" id="PS50850"/>
    </source>
</evidence>
<keyword evidence="4 6" id="KW-1133">Transmembrane helix</keyword>
<name>A0A8H3EPX1_9LECA</name>
<comment type="subcellular location">
    <subcellularLocation>
        <location evidence="1">Membrane</location>
        <topology evidence="1">Multi-pass membrane protein</topology>
    </subcellularLocation>
</comment>
<dbReference type="InterPro" id="IPR020846">
    <property type="entry name" value="MFS_dom"/>
</dbReference>
<dbReference type="EMBL" id="CAJPDS010000008">
    <property type="protein sequence ID" value="CAF9909555.1"/>
    <property type="molecule type" value="Genomic_DNA"/>
</dbReference>
<dbReference type="PANTHER" id="PTHR23506:SF23">
    <property type="entry name" value="GH10249P"/>
    <property type="match status" value="1"/>
</dbReference>
<feature type="transmembrane region" description="Helical" evidence="6">
    <location>
        <begin position="165"/>
        <end position="189"/>
    </location>
</feature>
<dbReference type="PROSITE" id="PS50850">
    <property type="entry name" value="MFS"/>
    <property type="match status" value="1"/>
</dbReference>
<dbReference type="Gene3D" id="1.20.1250.20">
    <property type="entry name" value="MFS general substrate transporter like domains"/>
    <property type="match status" value="1"/>
</dbReference>